<evidence type="ECO:0000313" key="3">
    <source>
        <dbReference type="Proteomes" id="UP000673375"/>
    </source>
</evidence>
<keyword evidence="1" id="KW-0812">Transmembrane</keyword>
<gene>
    <name evidence="2" type="ORF">I6N96_10800</name>
</gene>
<accession>A0ABS4CJH1</accession>
<protein>
    <submittedName>
        <fullName evidence="2">Uncharacterized protein</fullName>
    </submittedName>
</protein>
<keyword evidence="1" id="KW-0472">Membrane</keyword>
<evidence type="ECO:0000313" key="2">
    <source>
        <dbReference type="EMBL" id="MBP1046754.1"/>
    </source>
</evidence>
<keyword evidence="1" id="KW-1133">Transmembrane helix</keyword>
<evidence type="ECO:0000256" key="1">
    <source>
        <dbReference type="SAM" id="Phobius"/>
    </source>
</evidence>
<sequence>MKKGAGKLVMIYVLSVCLIAAVIYLPNILYPKAQTLDFRGYVNEIVVDSDGSSVIIKANIINSDAKAEIKASTSISCSYLDGRAFPMTSLKKGDMIDLDYKGQWGLDGNGVMQAEAKWLTVCPMGEGEE</sequence>
<dbReference type="RefSeq" id="WP_209557554.1">
    <property type="nucleotide sequence ID" value="NZ_JAEDXU010000005.1"/>
</dbReference>
<feature type="transmembrane region" description="Helical" evidence="1">
    <location>
        <begin position="9"/>
        <end position="30"/>
    </location>
</feature>
<comment type="caution">
    <text evidence="2">The sequence shown here is derived from an EMBL/GenBank/DDBJ whole genome shotgun (WGS) entry which is preliminary data.</text>
</comment>
<proteinExistence type="predicted"/>
<reference evidence="2 3" key="1">
    <citation type="submission" date="2020-12" db="EMBL/GenBank/DDBJ databases">
        <title>Vagococcus allomyrinae sp. nov. and Enterococcus lavae sp. nov., isolated from the larvae of Allomyrina dichotoma.</title>
        <authorList>
            <person name="Lee S.D."/>
        </authorList>
    </citation>
    <scope>NUCLEOTIDE SEQUENCE [LARGE SCALE GENOMIC DNA]</scope>
    <source>
        <strain evidence="2 3">BWM-S5</strain>
    </source>
</reference>
<dbReference type="Proteomes" id="UP000673375">
    <property type="component" value="Unassembled WGS sequence"/>
</dbReference>
<keyword evidence="3" id="KW-1185">Reference proteome</keyword>
<dbReference type="EMBL" id="JAEDXU010000005">
    <property type="protein sequence ID" value="MBP1046754.1"/>
    <property type="molecule type" value="Genomic_DNA"/>
</dbReference>
<name>A0ABS4CJH1_9ENTE</name>
<organism evidence="2 3">
    <name type="scientific">Enterococcus larvae</name>
    <dbReference type="NCBI Taxonomy" id="2794352"/>
    <lineage>
        <taxon>Bacteria</taxon>
        <taxon>Bacillati</taxon>
        <taxon>Bacillota</taxon>
        <taxon>Bacilli</taxon>
        <taxon>Lactobacillales</taxon>
        <taxon>Enterococcaceae</taxon>
        <taxon>Enterococcus</taxon>
    </lineage>
</organism>